<organism evidence="2 3">
    <name type="scientific">Fopius arisanus</name>
    <dbReference type="NCBI Taxonomy" id="64838"/>
    <lineage>
        <taxon>Eukaryota</taxon>
        <taxon>Metazoa</taxon>
        <taxon>Ecdysozoa</taxon>
        <taxon>Arthropoda</taxon>
        <taxon>Hexapoda</taxon>
        <taxon>Insecta</taxon>
        <taxon>Pterygota</taxon>
        <taxon>Neoptera</taxon>
        <taxon>Endopterygota</taxon>
        <taxon>Hymenoptera</taxon>
        <taxon>Apocrita</taxon>
        <taxon>Ichneumonoidea</taxon>
        <taxon>Braconidae</taxon>
        <taxon>Opiinae</taxon>
        <taxon>Fopius</taxon>
    </lineage>
</organism>
<accession>A0A9R1TMX4</accession>
<reference evidence="3" key="1">
    <citation type="submission" date="2025-08" db="UniProtKB">
        <authorList>
            <consortium name="RefSeq"/>
        </authorList>
    </citation>
    <scope>IDENTIFICATION</scope>
    <source>
        <strain evidence="3">USDA-PBARC FA_bdor</strain>
        <tissue evidence="3">Whole organism</tissue>
    </source>
</reference>
<dbReference type="KEGG" id="fas:105271671"/>
<evidence type="ECO:0000256" key="1">
    <source>
        <dbReference type="SAM" id="MobiDB-lite"/>
    </source>
</evidence>
<dbReference type="GeneID" id="105271671"/>
<evidence type="ECO:0000313" key="3">
    <source>
        <dbReference type="RefSeq" id="XP_011311673.1"/>
    </source>
</evidence>
<gene>
    <name evidence="3" type="primary">LOC105271671</name>
</gene>
<dbReference type="Proteomes" id="UP000694866">
    <property type="component" value="Unplaced"/>
</dbReference>
<dbReference type="AlphaFoldDB" id="A0A9R1TMX4"/>
<name>A0A9R1TMX4_9HYME</name>
<sequence>MPRRRCRSEEKASRWPDPTHITLSQPVSSPKCHPGATRVLNRTKVVHTNTRCAEWYVFWNQLPKPLGVNCSSDIHLETVVYEWLVCSTLLYSIGDHLITSVSSSSGWQSQWQASHPKPFSVHKQSYFT</sequence>
<proteinExistence type="predicted"/>
<feature type="region of interest" description="Disordered" evidence="1">
    <location>
        <begin position="1"/>
        <end position="32"/>
    </location>
</feature>
<dbReference type="RefSeq" id="XP_011311673.1">
    <property type="nucleotide sequence ID" value="XM_011313371.1"/>
</dbReference>
<evidence type="ECO:0000313" key="2">
    <source>
        <dbReference type="Proteomes" id="UP000694866"/>
    </source>
</evidence>
<protein>
    <submittedName>
        <fullName evidence="3">Uncharacterized protein isoform X1</fullName>
    </submittedName>
</protein>
<keyword evidence="2" id="KW-1185">Reference proteome</keyword>